<evidence type="ECO:0000256" key="1">
    <source>
        <dbReference type="SAM" id="SignalP"/>
    </source>
</evidence>
<dbReference type="EMBL" id="JAHCLR010000014">
    <property type="protein sequence ID" value="MBS9533720.1"/>
    <property type="molecule type" value="Genomic_DNA"/>
</dbReference>
<accession>A0ABS5RHH3</accession>
<dbReference type="InterPro" id="IPR029058">
    <property type="entry name" value="AB_hydrolase_fold"/>
</dbReference>
<dbReference type="Gene3D" id="3.40.50.1820">
    <property type="entry name" value="alpha/beta hydrolase"/>
    <property type="match status" value="1"/>
</dbReference>
<protein>
    <submittedName>
        <fullName evidence="3">PE-PPE domain-containing protein</fullName>
    </submittedName>
</protein>
<feature type="domain" description="PE-PPE" evidence="2">
    <location>
        <begin position="75"/>
        <end position="306"/>
    </location>
</feature>
<evidence type="ECO:0000313" key="3">
    <source>
        <dbReference type="EMBL" id="MBS9533720.1"/>
    </source>
</evidence>
<sequence length="465" mass="48378">MSSALRPYVTAGITLVGAGLVAVTPATAAAPDLQLRAVQLTSGEDVGLIVGGTGTPIPGQAYIDGADAYIQRILPGATPQGVFTPEGGSPIYTGVKSLTFDQSFAQGTTILTHDIEQQVQAGNTVAVFGESQSSTISGMVMPNLEKDGVPADAVKFVLVGDPSNPDGGLLERFAGLSLPSLGITFSGATPADSIYDTTIYTQEYDGFADFPKYTLNFLADLNAFLGIEYIHPTYRDLTADQVNNAIQLDPTEGYDGHTTYYMIPLSDTDSQILPLLRPFENIPGIGKPLTDLLNPVLTQIVNLGYDNPDNNGWDVGQPNVATQFGLFPSSEQLMTALHNMGPALQQGFAAFTNDLEHPVTTAVTDGGTAAATDPASFTDVINGLTAAFSQAYSTTLPFADIATALGVSMPAYDATLFADHLSDPLSALGLPLAADTGLITLAAGIGVMVLQQTASAISADLSGLF</sequence>
<reference evidence="3 4" key="1">
    <citation type="submission" date="2021-05" db="EMBL/GenBank/DDBJ databases">
        <title>Mycobacterium acidophilum sp. nov., an extremely acid-tolerant member of the genus Mycobacterium.</title>
        <authorList>
            <person name="Xia J."/>
        </authorList>
    </citation>
    <scope>NUCLEOTIDE SEQUENCE [LARGE SCALE GENOMIC DNA]</scope>
    <source>
        <strain evidence="3 4">M1</strain>
    </source>
</reference>
<keyword evidence="4" id="KW-1185">Reference proteome</keyword>
<name>A0ABS5RHH3_9MYCO</name>
<evidence type="ECO:0000259" key="2">
    <source>
        <dbReference type="Pfam" id="PF08237"/>
    </source>
</evidence>
<keyword evidence="1" id="KW-0732">Signal</keyword>
<dbReference type="InterPro" id="IPR013228">
    <property type="entry name" value="PE-PPE_C"/>
</dbReference>
<dbReference type="Pfam" id="PF08237">
    <property type="entry name" value="PE-PPE"/>
    <property type="match status" value="1"/>
</dbReference>
<evidence type="ECO:0000313" key="4">
    <source>
        <dbReference type="Proteomes" id="UP001519535"/>
    </source>
</evidence>
<gene>
    <name evidence="3" type="ORF">KIH27_08990</name>
</gene>
<dbReference type="Proteomes" id="UP001519535">
    <property type="component" value="Unassembled WGS sequence"/>
</dbReference>
<organism evidence="3 4">
    <name type="scientific">Mycolicibacter acidiphilus</name>
    <dbReference type="NCBI Taxonomy" id="2835306"/>
    <lineage>
        <taxon>Bacteria</taxon>
        <taxon>Bacillati</taxon>
        <taxon>Actinomycetota</taxon>
        <taxon>Actinomycetes</taxon>
        <taxon>Mycobacteriales</taxon>
        <taxon>Mycobacteriaceae</taxon>
        <taxon>Mycolicibacter</taxon>
    </lineage>
</organism>
<dbReference type="RefSeq" id="WP_214092605.1">
    <property type="nucleotide sequence ID" value="NZ_JAHCLR010000014.1"/>
</dbReference>
<proteinExistence type="predicted"/>
<feature type="chain" id="PRO_5046898136" evidence="1">
    <location>
        <begin position="29"/>
        <end position="465"/>
    </location>
</feature>
<feature type="signal peptide" evidence="1">
    <location>
        <begin position="1"/>
        <end position="28"/>
    </location>
</feature>
<comment type="caution">
    <text evidence="3">The sequence shown here is derived from an EMBL/GenBank/DDBJ whole genome shotgun (WGS) entry which is preliminary data.</text>
</comment>